<reference evidence="2 3" key="1">
    <citation type="submission" date="2018-03" db="EMBL/GenBank/DDBJ databases">
        <title>Genomic Encyclopedia of Archaeal and Bacterial Type Strains, Phase II (KMG-II): from individual species to whole genera.</title>
        <authorList>
            <person name="Goeker M."/>
        </authorList>
    </citation>
    <scope>NUCLEOTIDE SEQUENCE [LARGE SCALE GENOMIC DNA]</scope>
    <source>
        <strain evidence="2 3">DSM 43146</strain>
    </source>
</reference>
<name>A0A2T0KKY8_9ACTN</name>
<dbReference type="EMBL" id="PVMZ01000002">
    <property type="protein sequence ID" value="PRX24282.1"/>
    <property type="molecule type" value="Genomic_DNA"/>
</dbReference>
<evidence type="ECO:0000256" key="1">
    <source>
        <dbReference type="SAM" id="Phobius"/>
    </source>
</evidence>
<evidence type="ECO:0000313" key="3">
    <source>
        <dbReference type="Proteomes" id="UP000239415"/>
    </source>
</evidence>
<evidence type="ECO:0000313" key="2">
    <source>
        <dbReference type="EMBL" id="PRX24282.1"/>
    </source>
</evidence>
<organism evidence="2 3">
    <name type="scientific">Actinoplanes italicus</name>
    <dbReference type="NCBI Taxonomy" id="113567"/>
    <lineage>
        <taxon>Bacteria</taxon>
        <taxon>Bacillati</taxon>
        <taxon>Actinomycetota</taxon>
        <taxon>Actinomycetes</taxon>
        <taxon>Micromonosporales</taxon>
        <taxon>Micromonosporaceae</taxon>
        <taxon>Actinoplanes</taxon>
    </lineage>
</organism>
<keyword evidence="1" id="KW-0472">Membrane</keyword>
<feature type="transmembrane region" description="Helical" evidence="1">
    <location>
        <begin position="32"/>
        <end position="52"/>
    </location>
</feature>
<comment type="caution">
    <text evidence="2">The sequence shown here is derived from an EMBL/GenBank/DDBJ whole genome shotgun (WGS) entry which is preliminary data.</text>
</comment>
<keyword evidence="3" id="KW-1185">Reference proteome</keyword>
<accession>A0A2T0KKY8</accession>
<sequence length="297" mass="30697">MVTVVPRVTMAAVTGLGFAEPPPEAARRRGRWLRIVSGVWAAMLLAAVFWSVRSDPPTVPEQRDIARALAGLRTASGAVVAAAQDERWVLSLGELRLEDCSINPAWDGLVATREVVLYVPEGDAWTALGGIADGLPANYAAGMNASRGATRLSLFADAGEHVGIEAEAHSSDQVLTVRVFTGCRPDVPGLDPADPAAGSMPDLLRSTVAGVTGSGGGAVEAIASRAVVCPDGGTLAAFVADAGPATPDSGPRGVPEGALPVWTDASGWAYRMGSESVVITTDRDRFRVTVTTACRPT</sequence>
<dbReference type="AlphaFoldDB" id="A0A2T0KKY8"/>
<gene>
    <name evidence="2" type="ORF">CLV67_10257</name>
</gene>
<protein>
    <submittedName>
        <fullName evidence="2">Uncharacterized protein</fullName>
    </submittedName>
</protein>
<dbReference type="Proteomes" id="UP000239415">
    <property type="component" value="Unassembled WGS sequence"/>
</dbReference>
<keyword evidence="1" id="KW-0812">Transmembrane</keyword>
<proteinExistence type="predicted"/>
<keyword evidence="1" id="KW-1133">Transmembrane helix</keyword>